<name>A0A0B6Y8X7_9EUPU</name>
<reference evidence="1" key="1">
    <citation type="submission" date="2014-12" db="EMBL/GenBank/DDBJ databases">
        <title>Insight into the proteome of Arion vulgaris.</title>
        <authorList>
            <person name="Aradska J."/>
            <person name="Bulat T."/>
            <person name="Smidak R."/>
            <person name="Sarate P."/>
            <person name="Gangsoo J."/>
            <person name="Sialana F."/>
            <person name="Bilban M."/>
            <person name="Lubec G."/>
        </authorList>
    </citation>
    <scope>NUCLEOTIDE SEQUENCE</scope>
    <source>
        <tissue evidence="1">Skin</tissue>
    </source>
</reference>
<dbReference type="AlphaFoldDB" id="A0A0B6Y8X7"/>
<organism evidence="1">
    <name type="scientific">Arion vulgaris</name>
    <dbReference type="NCBI Taxonomy" id="1028688"/>
    <lineage>
        <taxon>Eukaryota</taxon>
        <taxon>Metazoa</taxon>
        <taxon>Spiralia</taxon>
        <taxon>Lophotrochozoa</taxon>
        <taxon>Mollusca</taxon>
        <taxon>Gastropoda</taxon>
        <taxon>Heterobranchia</taxon>
        <taxon>Euthyneura</taxon>
        <taxon>Panpulmonata</taxon>
        <taxon>Eupulmonata</taxon>
        <taxon>Stylommatophora</taxon>
        <taxon>Helicina</taxon>
        <taxon>Arionoidea</taxon>
        <taxon>Arionidae</taxon>
        <taxon>Arion</taxon>
    </lineage>
</organism>
<proteinExistence type="predicted"/>
<gene>
    <name evidence="1" type="primary">ORF18007</name>
</gene>
<evidence type="ECO:0000313" key="1">
    <source>
        <dbReference type="EMBL" id="CEK52777.1"/>
    </source>
</evidence>
<protein>
    <submittedName>
        <fullName evidence="1">Uncharacterized protein</fullName>
    </submittedName>
</protein>
<sequence>MQGITTFPQRPPTYIISEINVFFSLNTDQQSRQWLTCLVGDNMSYWWLTCLVVANMPCGG</sequence>
<dbReference type="EMBL" id="HACG01005912">
    <property type="protein sequence ID" value="CEK52777.1"/>
    <property type="molecule type" value="Transcribed_RNA"/>
</dbReference>
<accession>A0A0B6Y8X7</accession>